<evidence type="ECO:0000313" key="2">
    <source>
        <dbReference type="Proteomes" id="UP000467385"/>
    </source>
</evidence>
<dbReference type="EMBL" id="AP022613">
    <property type="protein sequence ID" value="BBZ37082.1"/>
    <property type="molecule type" value="Genomic_DNA"/>
</dbReference>
<dbReference type="SUPFAM" id="SSF51182">
    <property type="entry name" value="RmlC-like cupins"/>
    <property type="match status" value="1"/>
</dbReference>
<dbReference type="InterPro" id="IPR011051">
    <property type="entry name" value="RmlC_Cupin_sf"/>
</dbReference>
<accession>A0A1X1T6K0</accession>
<name>A0A1X1T6K0_9MYCO</name>
<gene>
    <name evidence="1" type="ORF">MCNS_01450</name>
</gene>
<dbReference type="STRING" id="44010.AWC00_16175"/>
<dbReference type="RefSeq" id="WP_085233755.1">
    <property type="nucleotide sequence ID" value="NZ_AP022613.1"/>
</dbReference>
<protein>
    <submittedName>
        <fullName evidence="1">Uncharacterized protein</fullName>
    </submittedName>
</protein>
<reference evidence="1 2" key="1">
    <citation type="journal article" date="2019" name="Emerg. Microbes Infect.">
        <title>Comprehensive subspecies identification of 175 nontuberculous mycobacteria species based on 7547 genomic profiles.</title>
        <authorList>
            <person name="Matsumoto Y."/>
            <person name="Kinjo T."/>
            <person name="Motooka D."/>
            <person name="Nabeya D."/>
            <person name="Jung N."/>
            <person name="Uechi K."/>
            <person name="Horii T."/>
            <person name="Iida T."/>
            <person name="Fujita J."/>
            <person name="Nakamura S."/>
        </authorList>
    </citation>
    <scope>NUCLEOTIDE SEQUENCE [LARGE SCALE GENOMIC DNA]</scope>
    <source>
        <strain evidence="1 2">JCM 14738</strain>
    </source>
</reference>
<sequence length="150" mass="16100">MLHDTTDSESGSTITVVQEVRSALIPDDAYVMTVLINHPPGAPGYPPHRLPGGPGFGYMIDGEMLFELEGAPPRVLRAGDAFWGPGGDVIHYQDANNRTDIPCSFVLTLLCAPGLPMLERVSEEELEERKGLRVNSTGAEITDAGSGHFP</sequence>
<dbReference type="Gene3D" id="2.60.120.10">
    <property type="entry name" value="Jelly Rolls"/>
    <property type="match status" value="1"/>
</dbReference>
<dbReference type="PANTHER" id="PTHR38599:SF1">
    <property type="entry name" value="CUPIN DOMAIN PROTEIN (AFU_ORTHOLOGUE AFUA_3G13620)"/>
    <property type="match status" value="1"/>
</dbReference>
<dbReference type="Pfam" id="PF07883">
    <property type="entry name" value="Cupin_2"/>
    <property type="match status" value="1"/>
</dbReference>
<dbReference type="AlphaFoldDB" id="A0A1X1T6K0"/>
<organism evidence="1 2">
    <name type="scientific">Mycobacterium conspicuum</name>
    <dbReference type="NCBI Taxonomy" id="44010"/>
    <lineage>
        <taxon>Bacteria</taxon>
        <taxon>Bacillati</taxon>
        <taxon>Actinomycetota</taxon>
        <taxon>Actinomycetes</taxon>
        <taxon>Mycobacteriales</taxon>
        <taxon>Mycobacteriaceae</taxon>
        <taxon>Mycobacterium</taxon>
    </lineage>
</organism>
<proteinExistence type="predicted"/>
<dbReference type="InterPro" id="IPR013096">
    <property type="entry name" value="Cupin_2"/>
</dbReference>
<evidence type="ECO:0000313" key="1">
    <source>
        <dbReference type="EMBL" id="BBZ37082.1"/>
    </source>
</evidence>
<dbReference type="OrthoDB" id="4270834at2"/>
<dbReference type="PANTHER" id="PTHR38599">
    <property type="entry name" value="CUPIN DOMAIN PROTEIN (AFU_ORTHOLOGUE AFUA_3G13620)"/>
    <property type="match status" value="1"/>
</dbReference>
<keyword evidence="2" id="KW-1185">Reference proteome</keyword>
<dbReference type="InterPro" id="IPR014710">
    <property type="entry name" value="RmlC-like_jellyroll"/>
</dbReference>
<dbReference type="Proteomes" id="UP000467385">
    <property type="component" value="Chromosome"/>
</dbReference>